<dbReference type="EMBL" id="CP002551">
    <property type="protein sequence ID" value="ADZ10187.1"/>
    <property type="molecule type" value="Genomic_DNA"/>
</dbReference>
<reference evidence="2" key="1">
    <citation type="submission" date="2011-02" db="EMBL/GenBank/DDBJ databases">
        <title>Complete sequence of Methanobacterium sp. AL-21.</title>
        <authorList>
            <consortium name="US DOE Joint Genome Institute"/>
            <person name="Lucas S."/>
            <person name="Copeland A."/>
            <person name="Lapidus A."/>
            <person name="Cheng J.-F."/>
            <person name="Goodwin L."/>
            <person name="Pitluck S."/>
            <person name="Chertkov O."/>
            <person name="Detter J.C."/>
            <person name="Han C."/>
            <person name="Tapia R."/>
            <person name="Land M."/>
            <person name="Hauser L."/>
            <person name="Kyrpides N."/>
            <person name="Ivanova N."/>
            <person name="Mikhailova N."/>
            <person name="Pagani I."/>
            <person name="Cadillo-Quiroz H."/>
            <person name="Imachi H."/>
            <person name="Zinder S."/>
            <person name="Liu W."/>
            <person name="Woyke T."/>
        </authorList>
    </citation>
    <scope>NUCLEOTIDE SEQUENCE [LARGE SCALE GENOMIC DNA]</scope>
    <source>
        <strain evidence="2">AL-21</strain>
    </source>
</reference>
<dbReference type="HOGENOM" id="CLU_1801707_0_0_2"/>
<proteinExistence type="predicted"/>
<keyword evidence="2" id="KW-1185">Reference proteome</keyword>
<protein>
    <submittedName>
        <fullName evidence="1">Uncharacterized protein</fullName>
    </submittedName>
</protein>
<dbReference type="AlphaFoldDB" id="F0TB41"/>
<organism evidence="1 2">
    <name type="scientific">Methanobacterium lacus (strain AL-21)</name>
    <dbReference type="NCBI Taxonomy" id="877455"/>
    <lineage>
        <taxon>Archaea</taxon>
        <taxon>Methanobacteriati</taxon>
        <taxon>Methanobacteriota</taxon>
        <taxon>Methanomada group</taxon>
        <taxon>Methanobacteria</taxon>
        <taxon>Methanobacteriales</taxon>
        <taxon>Methanobacteriaceae</taxon>
        <taxon>Methanobacterium</taxon>
    </lineage>
</organism>
<sequence length="143" mass="15824" precursor="true">MMKNIFWSFLIVGLMVAAGTGWASASNPAQLGLNSVKYPSQFENLQYNINGNNTISLNGTLTFTDNSTTKPIAGAYLFLAILGLTNDKVNHNIVYHGFCVTDKDGNFQFNSGPYFTGFPGNYTLLLRYHGNRTYDPCNLTFDI</sequence>
<dbReference type="GeneID" id="10278427"/>
<accession>F0TB41</accession>
<name>F0TB41_METLA</name>
<reference evidence="1 2" key="2">
    <citation type="journal article" date="2014" name="Int. J. Syst. Evol. Microbiol.">
        <title>Methanobacterium paludis sp. nov. and a novel strain of Methanobacterium lacus isolated from northern peatlands.</title>
        <authorList>
            <person name="Cadillo-Quiroz H."/>
            <person name="Brauer S.L."/>
            <person name="Goodson N."/>
            <person name="Yavitt J.B."/>
            <person name="Zinder S.H."/>
        </authorList>
    </citation>
    <scope>NUCLEOTIDE SEQUENCE [LARGE SCALE GENOMIC DNA]</scope>
    <source>
        <strain evidence="1 2">AL-21</strain>
    </source>
</reference>
<dbReference type="KEGG" id="mel:Metbo_1967"/>
<gene>
    <name evidence="1" type="ordered locus">Metbo_1967</name>
</gene>
<dbReference type="Proteomes" id="UP000007490">
    <property type="component" value="Chromosome"/>
</dbReference>
<dbReference type="RefSeq" id="WP_013645538.1">
    <property type="nucleotide sequence ID" value="NC_015216.1"/>
</dbReference>
<evidence type="ECO:0000313" key="1">
    <source>
        <dbReference type="EMBL" id="ADZ10187.1"/>
    </source>
</evidence>
<evidence type="ECO:0000313" key="2">
    <source>
        <dbReference type="Proteomes" id="UP000007490"/>
    </source>
</evidence>